<evidence type="ECO:0000313" key="3">
    <source>
        <dbReference type="Proteomes" id="UP000239590"/>
    </source>
</evidence>
<sequence length="172" mass="18901">MRNELRSHFRLQDREHGIVQGFTSVVAIHAAVDPLLNGQQIALIGQSVQIHPVAFPEHRPVPTRHFLGKTRLRYEFRFFHEGFPEIFGSQGVVIAARQLDGPATLEAFAVAGLGIAQIGPVIVVFEIRRISPLGERGQLPGFPAARLPSSREPTSGTRPCRAQKSRPETTAA</sequence>
<evidence type="ECO:0000256" key="1">
    <source>
        <dbReference type="SAM" id="MobiDB-lite"/>
    </source>
</evidence>
<comment type="caution">
    <text evidence="2">The sequence shown here is derived from an EMBL/GenBank/DDBJ whole genome shotgun (WGS) entry which is preliminary data.</text>
</comment>
<gene>
    <name evidence="2" type="ORF">C5O19_11110</name>
</gene>
<organism evidence="2 3">
    <name type="scientific">Siphonobacter curvatus</name>
    <dbReference type="NCBI Taxonomy" id="2094562"/>
    <lineage>
        <taxon>Bacteria</taxon>
        <taxon>Pseudomonadati</taxon>
        <taxon>Bacteroidota</taxon>
        <taxon>Cytophagia</taxon>
        <taxon>Cytophagales</taxon>
        <taxon>Cytophagaceae</taxon>
        <taxon>Siphonobacter</taxon>
    </lineage>
</organism>
<dbReference type="Proteomes" id="UP000239590">
    <property type="component" value="Unassembled WGS sequence"/>
</dbReference>
<protein>
    <submittedName>
        <fullName evidence="2">Uncharacterized protein</fullName>
    </submittedName>
</protein>
<name>A0A2S7IQZ0_9BACT</name>
<keyword evidence="3" id="KW-1185">Reference proteome</keyword>
<dbReference type="AlphaFoldDB" id="A0A2S7IQZ0"/>
<accession>A0A2S7IQZ0</accession>
<evidence type="ECO:0000313" key="2">
    <source>
        <dbReference type="EMBL" id="PQA60135.1"/>
    </source>
</evidence>
<dbReference type="EMBL" id="PTRA01000001">
    <property type="protein sequence ID" value="PQA60135.1"/>
    <property type="molecule type" value="Genomic_DNA"/>
</dbReference>
<reference evidence="3" key="1">
    <citation type="submission" date="2018-02" db="EMBL/GenBank/DDBJ databases">
        <title>Genome sequencing of Solimonas sp. HR-BB.</title>
        <authorList>
            <person name="Lee Y."/>
            <person name="Jeon C.O."/>
        </authorList>
    </citation>
    <scope>NUCLEOTIDE SEQUENCE [LARGE SCALE GENOMIC DNA]</scope>
    <source>
        <strain evidence="3">HR-U</strain>
    </source>
</reference>
<proteinExistence type="predicted"/>
<feature type="region of interest" description="Disordered" evidence="1">
    <location>
        <begin position="138"/>
        <end position="172"/>
    </location>
</feature>